<dbReference type="AlphaFoldDB" id="A0A8A4TES4"/>
<dbReference type="RefSeq" id="WP_237378108.1">
    <property type="nucleotide sequence ID" value="NZ_CP071793.1"/>
</dbReference>
<organism evidence="1 2">
    <name type="scientific">Sulfidibacter corallicola</name>
    <dbReference type="NCBI Taxonomy" id="2818388"/>
    <lineage>
        <taxon>Bacteria</taxon>
        <taxon>Pseudomonadati</taxon>
        <taxon>Acidobacteriota</taxon>
        <taxon>Holophagae</taxon>
        <taxon>Acanthopleuribacterales</taxon>
        <taxon>Acanthopleuribacteraceae</taxon>
        <taxon>Sulfidibacter</taxon>
    </lineage>
</organism>
<dbReference type="Proteomes" id="UP000663929">
    <property type="component" value="Chromosome"/>
</dbReference>
<protein>
    <submittedName>
        <fullName evidence="1">Uncharacterized protein</fullName>
    </submittedName>
</protein>
<evidence type="ECO:0000313" key="2">
    <source>
        <dbReference type="Proteomes" id="UP000663929"/>
    </source>
</evidence>
<sequence>MYIQSLDDLFRFLRWWYETDREAAGLPEHRVPAELPDPLRRFYLEFGRMTAIEDEPAPFNTQDMLGSIADLEYEDGMVTFSWENQGNWSCKTRLGEKDPPVFSDAGMLWDEHCEGFEQVCDSLEHFLVTLALQETLMSCKPLWGLENDPQEGDLLIAREPLWLNGRYVSGEPDHQFHVAREPKAIFMGYQGFWLGSKTDCLDRVLKRNVDYREIQ</sequence>
<dbReference type="KEGG" id="scor:J3U87_22995"/>
<keyword evidence="2" id="KW-1185">Reference proteome</keyword>
<name>A0A8A4TES4_SULCO</name>
<gene>
    <name evidence="1" type="ORF">J3U87_22995</name>
</gene>
<reference evidence="1" key="1">
    <citation type="submission" date="2021-03" db="EMBL/GenBank/DDBJ databases">
        <title>Acanthopleuribacteraceae sp. M133.</title>
        <authorList>
            <person name="Wang G."/>
        </authorList>
    </citation>
    <scope>NUCLEOTIDE SEQUENCE</scope>
    <source>
        <strain evidence="1">M133</strain>
    </source>
</reference>
<accession>A0A8A4TES4</accession>
<dbReference type="EMBL" id="CP071793">
    <property type="protein sequence ID" value="QTD48456.1"/>
    <property type="molecule type" value="Genomic_DNA"/>
</dbReference>
<proteinExistence type="predicted"/>
<evidence type="ECO:0000313" key="1">
    <source>
        <dbReference type="EMBL" id="QTD48456.1"/>
    </source>
</evidence>